<dbReference type="InterPro" id="IPR000008">
    <property type="entry name" value="C2_dom"/>
</dbReference>
<dbReference type="PROSITE" id="PS50004">
    <property type="entry name" value="C2"/>
    <property type="match status" value="1"/>
</dbReference>
<dbReference type="Pfam" id="PF00168">
    <property type="entry name" value="C2"/>
    <property type="match status" value="1"/>
</dbReference>
<dbReference type="InParanoid" id="A0A067M7S8"/>
<dbReference type="HOGENOM" id="CLU_2037669_0_0_1"/>
<sequence length="124" mass="14147">MVHKPTWVWALESSQTADKDVAKSEPADELRITVLGARNLPRISFSHGGPKAFVTLRVLDQTWSTDVVERRKSTGLEKEFNLQGDNSSVLKIELKVRRRFGFEHLVGATEVRFDELRNQRQAQS</sequence>
<keyword evidence="3" id="KW-1185">Reference proteome</keyword>
<feature type="domain" description="C2" evidence="1">
    <location>
        <begin position="9"/>
        <end position="124"/>
    </location>
</feature>
<gene>
    <name evidence="2" type="ORF">BOTBODRAFT_473146</name>
</gene>
<dbReference type="EMBL" id="KL198064">
    <property type="protein sequence ID" value="KDQ10760.1"/>
    <property type="molecule type" value="Genomic_DNA"/>
</dbReference>
<reference evidence="3" key="1">
    <citation type="journal article" date="2014" name="Proc. Natl. Acad. Sci. U.S.A.">
        <title>Extensive sampling of basidiomycete genomes demonstrates inadequacy of the white-rot/brown-rot paradigm for wood decay fungi.</title>
        <authorList>
            <person name="Riley R."/>
            <person name="Salamov A.A."/>
            <person name="Brown D.W."/>
            <person name="Nagy L.G."/>
            <person name="Floudas D."/>
            <person name="Held B.W."/>
            <person name="Levasseur A."/>
            <person name="Lombard V."/>
            <person name="Morin E."/>
            <person name="Otillar R."/>
            <person name="Lindquist E.A."/>
            <person name="Sun H."/>
            <person name="LaButti K.M."/>
            <person name="Schmutz J."/>
            <person name="Jabbour D."/>
            <person name="Luo H."/>
            <person name="Baker S.E."/>
            <person name="Pisabarro A.G."/>
            <person name="Walton J.D."/>
            <person name="Blanchette R.A."/>
            <person name="Henrissat B."/>
            <person name="Martin F."/>
            <person name="Cullen D."/>
            <person name="Hibbett D.S."/>
            <person name="Grigoriev I.V."/>
        </authorList>
    </citation>
    <scope>NUCLEOTIDE SEQUENCE [LARGE SCALE GENOMIC DNA]</scope>
    <source>
        <strain evidence="3">FD-172 SS1</strain>
    </source>
</reference>
<dbReference type="AlphaFoldDB" id="A0A067M7S8"/>
<protein>
    <recommendedName>
        <fullName evidence="1">C2 domain-containing protein</fullName>
    </recommendedName>
</protein>
<accession>A0A067M7S8</accession>
<evidence type="ECO:0000313" key="2">
    <source>
        <dbReference type="EMBL" id="KDQ10760.1"/>
    </source>
</evidence>
<dbReference type="SUPFAM" id="SSF49562">
    <property type="entry name" value="C2 domain (Calcium/lipid-binding domain, CaLB)"/>
    <property type="match status" value="1"/>
</dbReference>
<organism evidence="2 3">
    <name type="scientific">Botryobasidium botryosum (strain FD-172 SS1)</name>
    <dbReference type="NCBI Taxonomy" id="930990"/>
    <lineage>
        <taxon>Eukaryota</taxon>
        <taxon>Fungi</taxon>
        <taxon>Dikarya</taxon>
        <taxon>Basidiomycota</taxon>
        <taxon>Agaricomycotina</taxon>
        <taxon>Agaricomycetes</taxon>
        <taxon>Cantharellales</taxon>
        <taxon>Botryobasidiaceae</taxon>
        <taxon>Botryobasidium</taxon>
    </lineage>
</organism>
<dbReference type="Proteomes" id="UP000027195">
    <property type="component" value="Unassembled WGS sequence"/>
</dbReference>
<dbReference type="Gene3D" id="2.60.40.150">
    <property type="entry name" value="C2 domain"/>
    <property type="match status" value="1"/>
</dbReference>
<name>A0A067M7S8_BOTB1</name>
<evidence type="ECO:0000259" key="1">
    <source>
        <dbReference type="PROSITE" id="PS50004"/>
    </source>
</evidence>
<proteinExistence type="predicted"/>
<dbReference type="InterPro" id="IPR035892">
    <property type="entry name" value="C2_domain_sf"/>
</dbReference>
<dbReference type="CDD" id="cd00030">
    <property type="entry name" value="C2"/>
    <property type="match status" value="1"/>
</dbReference>
<evidence type="ECO:0000313" key="3">
    <source>
        <dbReference type="Proteomes" id="UP000027195"/>
    </source>
</evidence>